<dbReference type="RefSeq" id="WP_026849101.1">
    <property type="nucleotide sequence ID" value="NZ_CP011454.1"/>
</dbReference>
<dbReference type="SUPFAM" id="SSF56925">
    <property type="entry name" value="OMPA-like"/>
    <property type="match status" value="1"/>
</dbReference>
<dbReference type="Proteomes" id="UP000076404">
    <property type="component" value="Chromosome"/>
</dbReference>
<reference evidence="4 5" key="1">
    <citation type="journal article" date="2014" name="Proc. Natl. Acad. Sci. U.S.A.">
        <title>Functional type 2 photosynthetic reaction centers found in the rare bacterial phylum Gemmatimonadetes.</title>
        <authorList>
            <person name="Zeng Y."/>
            <person name="Feng F."/>
            <person name="Medova H."/>
            <person name="Dean J."/>
            <person name="Koblizek M."/>
        </authorList>
    </citation>
    <scope>NUCLEOTIDE SEQUENCE [LARGE SCALE GENOMIC DNA]</scope>
    <source>
        <strain evidence="4 5">AP64</strain>
    </source>
</reference>
<organism evidence="4 5">
    <name type="scientific">Gemmatimonas phototrophica</name>
    <dbReference type="NCBI Taxonomy" id="1379270"/>
    <lineage>
        <taxon>Bacteria</taxon>
        <taxon>Pseudomonadati</taxon>
        <taxon>Gemmatimonadota</taxon>
        <taxon>Gemmatimonadia</taxon>
        <taxon>Gemmatimonadales</taxon>
        <taxon>Gemmatimonadaceae</taxon>
        <taxon>Gemmatimonas</taxon>
    </lineage>
</organism>
<evidence type="ECO:0000256" key="2">
    <source>
        <dbReference type="SAM" id="SignalP"/>
    </source>
</evidence>
<dbReference type="InterPro" id="IPR011250">
    <property type="entry name" value="OMP/PagP_B-barrel"/>
</dbReference>
<dbReference type="eggNOG" id="ENOG5034BRK">
    <property type="taxonomic scope" value="Bacteria"/>
</dbReference>
<dbReference type="STRING" id="1379270.GEMMAAP_01150"/>
<dbReference type="InterPro" id="IPR027385">
    <property type="entry name" value="Beta-barrel_OMP"/>
</dbReference>
<dbReference type="KEGG" id="gph:GEMMAAP_01150"/>
<evidence type="ECO:0000259" key="3">
    <source>
        <dbReference type="Pfam" id="PF13505"/>
    </source>
</evidence>
<name>A0A143BFP4_9BACT</name>
<evidence type="ECO:0000313" key="4">
    <source>
        <dbReference type="EMBL" id="AMW03827.1"/>
    </source>
</evidence>
<keyword evidence="1 2" id="KW-0732">Signal</keyword>
<feature type="chain" id="PRO_5007506701" description="Outer membrane protein beta-barrel domain-containing protein" evidence="2">
    <location>
        <begin position="23"/>
        <end position="185"/>
    </location>
</feature>
<evidence type="ECO:0000256" key="1">
    <source>
        <dbReference type="ARBA" id="ARBA00022729"/>
    </source>
</evidence>
<accession>A0A143BFP4</accession>
<proteinExistence type="predicted"/>
<sequence>MKRALRALGLVAALAAPAALSAQSSDKPISLGVSGGLSLPMGDFGEGLSSGFNVTGHVYFKPASLQSLRLRGDVSYDRWTADGNSDFSFRSLGVAGNVVYDFPTESSSMVKPYVLGGLGLYNGKTTADFGSAEISGSDTNLGLQAGAGVAFQLSGFSTFAEARLVNIFSDGNSSRFVPIVFGVRF</sequence>
<reference evidence="4 5" key="2">
    <citation type="journal article" date="2016" name="Environ. Microbiol. Rep.">
        <title>Metagenomic evidence for the presence of phototrophic Gemmatimonadetes bacteria in diverse environments.</title>
        <authorList>
            <person name="Zeng Y."/>
            <person name="Baumbach J."/>
            <person name="Barbosa E.G."/>
            <person name="Azevedo V."/>
            <person name="Zhang C."/>
            <person name="Koblizek M."/>
        </authorList>
    </citation>
    <scope>NUCLEOTIDE SEQUENCE [LARGE SCALE GENOMIC DNA]</scope>
    <source>
        <strain evidence="4 5">AP64</strain>
    </source>
</reference>
<protein>
    <recommendedName>
        <fullName evidence="3">Outer membrane protein beta-barrel domain-containing protein</fullName>
    </recommendedName>
</protein>
<dbReference type="Gene3D" id="2.40.160.20">
    <property type="match status" value="1"/>
</dbReference>
<evidence type="ECO:0000313" key="5">
    <source>
        <dbReference type="Proteomes" id="UP000076404"/>
    </source>
</evidence>
<dbReference type="AlphaFoldDB" id="A0A143BFP4"/>
<dbReference type="Pfam" id="PF13505">
    <property type="entry name" value="OMP_b-brl"/>
    <property type="match status" value="1"/>
</dbReference>
<gene>
    <name evidence="4" type="ORF">GEMMAAP_01150</name>
</gene>
<dbReference type="EMBL" id="CP011454">
    <property type="protein sequence ID" value="AMW03827.1"/>
    <property type="molecule type" value="Genomic_DNA"/>
</dbReference>
<feature type="signal peptide" evidence="2">
    <location>
        <begin position="1"/>
        <end position="22"/>
    </location>
</feature>
<feature type="domain" description="Outer membrane protein beta-barrel" evidence="3">
    <location>
        <begin position="11"/>
        <end position="173"/>
    </location>
</feature>
<dbReference type="OrthoDB" id="9796432at2"/>
<keyword evidence="5" id="KW-1185">Reference proteome</keyword>